<proteinExistence type="predicted"/>
<name>A0A512TLU7_CLOBU</name>
<feature type="region of interest" description="Disordered" evidence="2">
    <location>
        <begin position="1"/>
        <end position="26"/>
    </location>
</feature>
<dbReference type="AlphaFoldDB" id="A0A512TLU7"/>
<protein>
    <recommendedName>
        <fullName evidence="5">DUF4355 domain-containing protein</fullName>
    </recommendedName>
</protein>
<comment type="caution">
    <text evidence="3">The sequence shown here is derived from an EMBL/GenBank/DDBJ whole genome shotgun (WGS) entry which is preliminary data.</text>
</comment>
<dbReference type="EMBL" id="BKBC01000017">
    <property type="protein sequence ID" value="GEQ21123.1"/>
    <property type="molecule type" value="Genomic_DNA"/>
</dbReference>
<dbReference type="Pfam" id="PF14265">
    <property type="entry name" value="DUF4355"/>
    <property type="match status" value="1"/>
</dbReference>
<keyword evidence="1" id="KW-0175">Coiled coil</keyword>
<dbReference type="InterPro" id="IPR025580">
    <property type="entry name" value="Gp46"/>
</dbReference>
<organism evidence="3 4">
    <name type="scientific">Clostridium butyricum</name>
    <dbReference type="NCBI Taxonomy" id="1492"/>
    <lineage>
        <taxon>Bacteria</taxon>
        <taxon>Bacillati</taxon>
        <taxon>Bacillota</taxon>
        <taxon>Clostridia</taxon>
        <taxon>Eubacteriales</taxon>
        <taxon>Clostridiaceae</taxon>
        <taxon>Clostridium</taxon>
    </lineage>
</organism>
<accession>A0A512TLU7</accession>
<evidence type="ECO:0000313" key="3">
    <source>
        <dbReference type="EMBL" id="GEQ21123.1"/>
    </source>
</evidence>
<feature type="coiled-coil region" evidence="1">
    <location>
        <begin position="88"/>
        <end position="115"/>
    </location>
</feature>
<dbReference type="Proteomes" id="UP000321089">
    <property type="component" value="Unassembled WGS sequence"/>
</dbReference>
<gene>
    <name evidence="3" type="ORF">CBU02nite_16290</name>
</gene>
<dbReference type="RefSeq" id="WP_146868312.1">
    <property type="nucleotide sequence ID" value="NZ_BKBC01000017.1"/>
</dbReference>
<reference evidence="3 4" key="1">
    <citation type="submission" date="2019-07" db="EMBL/GenBank/DDBJ databases">
        <title>Whole genome shotgun sequence of Clostridium butyricum NBRC 3858.</title>
        <authorList>
            <person name="Hosoyama A."/>
            <person name="Uohara A."/>
            <person name="Ohji S."/>
            <person name="Ichikawa N."/>
        </authorList>
    </citation>
    <scope>NUCLEOTIDE SEQUENCE [LARGE SCALE GENOMIC DNA]</scope>
    <source>
        <strain evidence="3 4">NBRC 3858</strain>
    </source>
</reference>
<evidence type="ECO:0000313" key="4">
    <source>
        <dbReference type="Proteomes" id="UP000321089"/>
    </source>
</evidence>
<sequence length="192" mass="21764">MENIENQINTNVEGATSEKLEDNTTSTGDITMEQFKSALENNIECKGYFDSLCDKTVNTRLDKSVETWKTNNLENLINEEINKRYPQKTEAEIKFEEQQKQLEQAQAEKGQLELQIKYQSLMAENKLPMEIVDFVAGKDIETTISNIERFKSITEKLVEAKAHDEVLKKLSAGAYKPGGGSGFVDRGSMWDV</sequence>
<feature type="compositionally biased region" description="Polar residues" evidence="2">
    <location>
        <begin position="1"/>
        <end position="14"/>
    </location>
</feature>
<evidence type="ECO:0000256" key="1">
    <source>
        <dbReference type="SAM" id="Coils"/>
    </source>
</evidence>
<evidence type="ECO:0008006" key="5">
    <source>
        <dbReference type="Google" id="ProtNLM"/>
    </source>
</evidence>
<evidence type="ECO:0000256" key="2">
    <source>
        <dbReference type="SAM" id="MobiDB-lite"/>
    </source>
</evidence>